<dbReference type="InterPro" id="IPR013783">
    <property type="entry name" value="Ig-like_fold"/>
</dbReference>
<dbReference type="Gene3D" id="2.60.40.10">
    <property type="entry name" value="Immunoglobulins"/>
    <property type="match status" value="2"/>
</dbReference>
<evidence type="ECO:0000313" key="1">
    <source>
        <dbReference type="EMBL" id="GAH32973.1"/>
    </source>
</evidence>
<proteinExistence type="predicted"/>
<accession>X1GJ25</accession>
<feature type="non-terminal residue" evidence="1">
    <location>
        <position position="390"/>
    </location>
</feature>
<organism evidence="1">
    <name type="scientific">marine sediment metagenome</name>
    <dbReference type="NCBI Taxonomy" id="412755"/>
    <lineage>
        <taxon>unclassified sequences</taxon>
        <taxon>metagenomes</taxon>
        <taxon>ecological metagenomes</taxon>
    </lineage>
</organism>
<dbReference type="AlphaFoldDB" id="X1GJ25"/>
<sequence length="390" mass="42324">PPDFGFYNFTAYAPPVTDEIYTGNNFITKIITIVDSKLFDGMYIEYIYTEAGSSYPSMFSYSYYSGSLFFETWNIMGMSISWYVDSETRLMSGGSIFGDGTHTPVWIFTDVSLGDEILIAADGEGDHLFSVAGELIYDLPGFGSVDVWVLEDLDLPGGVAWYEKSTGILLNGSFFYAGGAGLYTFDFVDTNVEFSYMVPPGNFVLTSNAGTPDENGNFDLSWTASDGALTYSVYRYSSYITEINGSLTLLGDGITDLSLALSGYTDGTYYFIAVAHNAYGDTLSNCIEVVVQIPPPGDFILSSNAGTPDDNGAFDLTWTSADGALTYSVYRYSSYITEINGSLTLLGDGITDLSLALSGYTDGTYYFIAVAHNAYGDTLSNCIEVVVQIP</sequence>
<protein>
    <recommendedName>
        <fullName evidence="2">Fibronectin type-III domain-containing protein</fullName>
    </recommendedName>
</protein>
<reference evidence="1" key="1">
    <citation type="journal article" date="2014" name="Front. Microbiol.">
        <title>High frequency of phylogenetically diverse reductive dehalogenase-homologous genes in deep subseafloor sedimentary metagenomes.</title>
        <authorList>
            <person name="Kawai M."/>
            <person name="Futagami T."/>
            <person name="Toyoda A."/>
            <person name="Takaki Y."/>
            <person name="Nishi S."/>
            <person name="Hori S."/>
            <person name="Arai W."/>
            <person name="Tsubouchi T."/>
            <person name="Morono Y."/>
            <person name="Uchiyama I."/>
            <person name="Ito T."/>
            <person name="Fujiyama A."/>
            <person name="Inagaki F."/>
            <person name="Takami H."/>
        </authorList>
    </citation>
    <scope>NUCLEOTIDE SEQUENCE</scope>
    <source>
        <strain evidence="1">Expedition CK06-06</strain>
    </source>
</reference>
<name>X1GJ25_9ZZZZ</name>
<dbReference type="EMBL" id="BARU01007805">
    <property type="protein sequence ID" value="GAH32973.1"/>
    <property type="molecule type" value="Genomic_DNA"/>
</dbReference>
<evidence type="ECO:0008006" key="2">
    <source>
        <dbReference type="Google" id="ProtNLM"/>
    </source>
</evidence>
<comment type="caution">
    <text evidence="1">The sequence shown here is derived from an EMBL/GenBank/DDBJ whole genome shotgun (WGS) entry which is preliminary data.</text>
</comment>
<feature type="non-terminal residue" evidence="1">
    <location>
        <position position="1"/>
    </location>
</feature>
<gene>
    <name evidence="1" type="ORF">S03H2_15360</name>
</gene>